<reference evidence="2 3" key="1">
    <citation type="submission" date="2019-06" db="EMBL/GenBank/DDBJ databases">
        <title>Discovery of a novel chromosome fission-fusion reversal in muntjac.</title>
        <authorList>
            <person name="Mudd A.B."/>
            <person name="Bredeson J.V."/>
            <person name="Baum R."/>
            <person name="Hockemeyer D."/>
            <person name="Rokhsar D.S."/>
        </authorList>
    </citation>
    <scope>NUCLEOTIDE SEQUENCE [LARGE SCALE GENOMIC DNA]</scope>
    <source>
        <strain evidence="2">UCam_UCB_Mr</strain>
        <tissue evidence="2">Fibroblast cell line</tissue>
    </source>
</reference>
<feature type="compositionally biased region" description="Polar residues" evidence="1">
    <location>
        <begin position="43"/>
        <end position="53"/>
    </location>
</feature>
<name>A0A5N3UKW2_MUNRE</name>
<feature type="non-terminal residue" evidence="2">
    <location>
        <position position="1"/>
    </location>
</feature>
<dbReference type="EMBL" id="VCEB01014926">
    <property type="protein sequence ID" value="KAB0337268.1"/>
    <property type="molecule type" value="Genomic_DNA"/>
</dbReference>
<comment type="caution">
    <text evidence="2">The sequence shown here is derived from an EMBL/GenBank/DDBJ whole genome shotgun (WGS) entry which is preliminary data.</text>
</comment>
<sequence>STAVVSSAHGPSTAVVSAAHGPSAAVVAPPMPRASPGRGGLSPSGQRQRSMSARSWRLSPCSQSRFLETARRGSGFKLQEAVTLPSSIHLQILSIPGWKYSSNHTEHLRTLQKGAAARHPAHHWTEGLSSESSRLFQVLLLPGSSPGASDTGVPPVFWAQACL</sequence>
<proteinExistence type="predicted"/>
<feature type="region of interest" description="Disordered" evidence="1">
    <location>
        <begin position="1"/>
        <end position="55"/>
    </location>
</feature>
<dbReference type="Proteomes" id="UP000326062">
    <property type="component" value="Unassembled WGS sequence"/>
</dbReference>
<accession>A0A5N3UKW2</accession>
<gene>
    <name evidence="2" type="ORF">FD755_025671</name>
</gene>
<dbReference type="AlphaFoldDB" id="A0A5N3UKW2"/>
<organism evidence="2 3">
    <name type="scientific">Muntiacus reevesi</name>
    <name type="common">Reeves' muntjac</name>
    <name type="synonym">Cervus reevesi</name>
    <dbReference type="NCBI Taxonomy" id="9886"/>
    <lineage>
        <taxon>Eukaryota</taxon>
        <taxon>Metazoa</taxon>
        <taxon>Chordata</taxon>
        <taxon>Craniata</taxon>
        <taxon>Vertebrata</taxon>
        <taxon>Euteleostomi</taxon>
        <taxon>Mammalia</taxon>
        <taxon>Eutheria</taxon>
        <taxon>Laurasiatheria</taxon>
        <taxon>Artiodactyla</taxon>
        <taxon>Ruminantia</taxon>
        <taxon>Pecora</taxon>
        <taxon>Cervidae</taxon>
        <taxon>Muntiacinae</taxon>
        <taxon>Muntiacus</taxon>
    </lineage>
</organism>
<evidence type="ECO:0000313" key="2">
    <source>
        <dbReference type="EMBL" id="KAB0337268.1"/>
    </source>
</evidence>
<keyword evidence="3" id="KW-1185">Reference proteome</keyword>
<evidence type="ECO:0000313" key="3">
    <source>
        <dbReference type="Proteomes" id="UP000326062"/>
    </source>
</evidence>
<protein>
    <submittedName>
        <fullName evidence="2">Uncharacterized protein</fullName>
    </submittedName>
</protein>
<evidence type="ECO:0000256" key="1">
    <source>
        <dbReference type="SAM" id="MobiDB-lite"/>
    </source>
</evidence>